<accession>A0A5J4KHX4</accession>
<protein>
    <recommendedName>
        <fullName evidence="11">DNA2/NAM7 helicase-like C-terminal domain-containing protein</fullName>
    </recommendedName>
</protein>
<organism evidence="9 10">
    <name type="scientific">Dictyobacter vulcani</name>
    <dbReference type="NCBI Taxonomy" id="2607529"/>
    <lineage>
        <taxon>Bacteria</taxon>
        <taxon>Bacillati</taxon>
        <taxon>Chloroflexota</taxon>
        <taxon>Ktedonobacteria</taxon>
        <taxon>Ktedonobacterales</taxon>
        <taxon>Dictyobacteraceae</taxon>
        <taxon>Dictyobacter</taxon>
    </lineage>
</organism>
<dbReference type="Pfam" id="PF13086">
    <property type="entry name" value="AAA_11"/>
    <property type="match status" value="1"/>
</dbReference>
<dbReference type="SUPFAM" id="SSF52540">
    <property type="entry name" value="P-loop containing nucleoside triphosphate hydrolases"/>
    <property type="match status" value="1"/>
</dbReference>
<evidence type="ECO:0000313" key="10">
    <source>
        <dbReference type="Proteomes" id="UP000326912"/>
    </source>
</evidence>
<proteinExistence type="inferred from homology"/>
<feature type="domain" description="DNA2/NAM7 helicase helicase" evidence="7">
    <location>
        <begin position="16"/>
        <end position="139"/>
    </location>
</feature>
<dbReference type="GO" id="GO:0043139">
    <property type="term" value="F:5'-3' DNA helicase activity"/>
    <property type="evidence" value="ECO:0007669"/>
    <property type="project" value="TreeGrafter"/>
</dbReference>
<evidence type="ECO:0000256" key="4">
    <source>
        <dbReference type="ARBA" id="ARBA00022806"/>
    </source>
</evidence>
<evidence type="ECO:0008006" key="11">
    <source>
        <dbReference type="Google" id="ProtNLM"/>
    </source>
</evidence>
<evidence type="ECO:0000313" key="9">
    <source>
        <dbReference type="EMBL" id="GER89044.1"/>
    </source>
</evidence>
<dbReference type="EMBL" id="BKZW01000001">
    <property type="protein sequence ID" value="GER89044.1"/>
    <property type="molecule type" value="Genomic_DNA"/>
</dbReference>
<comment type="similarity">
    <text evidence="1">Belongs to the DNA2/NAM7 helicase family.</text>
</comment>
<dbReference type="AlphaFoldDB" id="A0A5J4KHX4"/>
<evidence type="ECO:0000256" key="6">
    <source>
        <dbReference type="SAM" id="Coils"/>
    </source>
</evidence>
<gene>
    <name evidence="9" type="ORF">KDW_32060</name>
</gene>
<keyword evidence="3" id="KW-0378">Hydrolase</keyword>
<dbReference type="InterPro" id="IPR027417">
    <property type="entry name" value="P-loop_NTPase"/>
</dbReference>
<dbReference type="CDD" id="cd18808">
    <property type="entry name" value="SF1_C_Upf1"/>
    <property type="match status" value="1"/>
</dbReference>
<dbReference type="Pfam" id="PF13087">
    <property type="entry name" value="AAA_12"/>
    <property type="match status" value="1"/>
</dbReference>
<dbReference type="RefSeq" id="WP_162005279.1">
    <property type="nucleotide sequence ID" value="NZ_BKZW01000001.1"/>
</dbReference>
<dbReference type="PANTHER" id="PTHR43788">
    <property type="entry name" value="DNA2/NAM7 HELICASE FAMILY MEMBER"/>
    <property type="match status" value="1"/>
</dbReference>
<reference evidence="9 10" key="1">
    <citation type="submission" date="2019-10" db="EMBL/GenBank/DDBJ databases">
        <title>Dictyobacter vulcani sp. nov., within the class Ktedonobacteria, isolated from soil of volcanic Mt. Zao.</title>
        <authorList>
            <person name="Zheng Y."/>
            <person name="Wang C.M."/>
            <person name="Sakai Y."/>
            <person name="Abe K."/>
            <person name="Yokota A."/>
            <person name="Yabe S."/>
        </authorList>
    </citation>
    <scope>NUCLEOTIDE SEQUENCE [LARGE SCALE GENOMIC DNA]</scope>
    <source>
        <strain evidence="9 10">W12</strain>
    </source>
</reference>
<dbReference type="GO" id="GO:0005524">
    <property type="term" value="F:ATP binding"/>
    <property type="evidence" value="ECO:0007669"/>
    <property type="project" value="UniProtKB-KW"/>
</dbReference>
<dbReference type="InterPro" id="IPR047187">
    <property type="entry name" value="SF1_C_Upf1"/>
</dbReference>
<sequence>MRDTQLASYLQAKVALTQELEELERELQAGHEHLAALEQALVKARHTRDVIEDGLAHLDQHVEEAKREVARFVLEAAQVVGTTLTGLYLNPTLLNQQWDVVIIDEGSMAPPPAVMIAAQCARDHVTVVGDPLQLAPVCKIRDPNVPHWQQDQDLVQRWLGRDVFYHGGYTLQQAGSGTHHCVLLPYQSRMHSDICDLVRDLVYQGLLKNRHPAAPRPTFGPEPDHAVVLYDTGGTERTLALKPKSGRSRYNPYHAEVAIKLAERVLADMPGKRPECIGIVTPYAAQRDFIKELIRGTALETYARVGTVHAFQGLEFDVLVFDTVESPGIRISRFMSDRWGTDAMRLLNVAVTRARHKLLIVANMRYIRQQPASHLLPQMMELACQKKCVPAEMLDA</sequence>
<name>A0A5J4KHX4_9CHLR</name>
<dbReference type="InterPro" id="IPR041677">
    <property type="entry name" value="DNA2/NAM7_AAA_11"/>
</dbReference>
<feature type="coiled-coil region" evidence="6">
    <location>
        <begin position="6"/>
        <end position="75"/>
    </location>
</feature>
<keyword evidence="4" id="KW-0347">Helicase</keyword>
<dbReference type="GO" id="GO:0016787">
    <property type="term" value="F:hydrolase activity"/>
    <property type="evidence" value="ECO:0007669"/>
    <property type="project" value="UniProtKB-KW"/>
</dbReference>
<evidence type="ECO:0000259" key="7">
    <source>
        <dbReference type="Pfam" id="PF13086"/>
    </source>
</evidence>
<keyword evidence="6" id="KW-0175">Coiled coil</keyword>
<dbReference type="PANTHER" id="PTHR43788:SF8">
    <property type="entry name" value="DNA-BINDING PROTEIN SMUBP-2"/>
    <property type="match status" value="1"/>
</dbReference>
<evidence type="ECO:0000256" key="1">
    <source>
        <dbReference type="ARBA" id="ARBA00007913"/>
    </source>
</evidence>
<dbReference type="Gene3D" id="3.40.50.300">
    <property type="entry name" value="P-loop containing nucleotide triphosphate hydrolases"/>
    <property type="match status" value="2"/>
</dbReference>
<dbReference type="Proteomes" id="UP000326912">
    <property type="component" value="Unassembled WGS sequence"/>
</dbReference>
<keyword evidence="10" id="KW-1185">Reference proteome</keyword>
<keyword evidence="5" id="KW-0067">ATP-binding</keyword>
<dbReference type="InterPro" id="IPR050534">
    <property type="entry name" value="Coronavir_polyprotein_1ab"/>
</dbReference>
<comment type="caution">
    <text evidence="9">The sequence shown here is derived from an EMBL/GenBank/DDBJ whole genome shotgun (WGS) entry which is preliminary data.</text>
</comment>
<evidence type="ECO:0000256" key="5">
    <source>
        <dbReference type="ARBA" id="ARBA00022840"/>
    </source>
</evidence>
<keyword evidence="2" id="KW-0547">Nucleotide-binding</keyword>
<dbReference type="InterPro" id="IPR041679">
    <property type="entry name" value="DNA2/NAM7-like_C"/>
</dbReference>
<feature type="domain" description="DNA2/NAM7 helicase-like C-terminal" evidence="8">
    <location>
        <begin position="175"/>
        <end position="364"/>
    </location>
</feature>
<evidence type="ECO:0000256" key="2">
    <source>
        <dbReference type="ARBA" id="ARBA00022741"/>
    </source>
</evidence>
<evidence type="ECO:0000256" key="3">
    <source>
        <dbReference type="ARBA" id="ARBA00022801"/>
    </source>
</evidence>
<evidence type="ECO:0000259" key="8">
    <source>
        <dbReference type="Pfam" id="PF13087"/>
    </source>
</evidence>